<dbReference type="InterPro" id="IPR046780">
    <property type="entry name" value="aBig_2"/>
</dbReference>
<evidence type="ECO:0000259" key="7">
    <source>
        <dbReference type="Pfam" id="PF20578"/>
    </source>
</evidence>
<dbReference type="PANTHER" id="PTHR30290:SF10">
    <property type="entry name" value="PERIPLASMIC OLIGOPEPTIDE-BINDING PROTEIN-RELATED"/>
    <property type="match status" value="1"/>
</dbReference>
<reference evidence="8 9" key="2">
    <citation type="journal article" date="2013" name="PLoS ONE">
        <title>INDIGO - INtegrated Data Warehouse of MIcrobial GenOmes with Examples from the Red Sea Extremophiles.</title>
        <authorList>
            <person name="Alam I."/>
            <person name="Antunes A."/>
            <person name="Kamau A.A."/>
            <person name="Ba Alawi W."/>
            <person name="Kalkatawi M."/>
            <person name="Stingl U."/>
            <person name="Bajic V.B."/>
        </authorList>
    </citation>
    <scope>NUCLEOTIDE SEQUENCE [LARGE SCALE GENOMIC DNA]</scope>
    <source>
        <strain evidence="8 9">SSD-17B</strain>
    </source>
</reference>
<dbReference type="EMBL" id="AFNU02000002">
    <property type="protein sequence ID" value="ERJ13139.1"/>
    <property type="molecule type" value="Genomic_DNA"/>
</dbReference>
<comment type="similarity">
    <text evidence="2">Belongs to the bacterial solute-binding protein 5 family.</text>
</comment>
<evidence type="ECO:0000259" key="6">
    <source>
        <dbReference type="Pfam" id="PF00496"/>
    </source>
</evidence>
<dbReference type="SUPFAM" id="SSF53850">
    <property type="entry name" value="Periplasmic binding protein-like II"/>
    <property type="match status" value="1"/>
</dbReference>
<dbReference type="Pfam" id="PF20578">
    <property type="entry name" value="aBig_2"/>
    <property type="match status" value="2"/>
</dbReference>
<keyword evidence="9" id="KW-1185">Reference proteome</keyword>
<dbReference type="OrthoDB" id="383714at2"/>
<dbReference type="InParanoid" id="U2FQ17"/>
<accession>U2FQ17</accession>
<dbReference type="PROSITE" id="PS51257">
    <property type="entry name" value="PROKAR_LIPOPROTEIN"/>
    <property type="match status" value="1"/>
</dbReference>
<comment type="caution">
    <text evidence="8">The sequence shown here is derived from an EMBL/GenBank/DDBJ whole genome shotgun (WGS) entry which is preliminary data.</text>
</comment>
<protein>
    <submittedName>
        <fullName evidence="8">ABC oligopeptide transporter perplasmic substrate-binding protein OppA</fullName>
    </submittedName>
</protein>
<sequence length="1034" mass="114817">MKKFKLFSLVFMLLFSLTLAACKDKPEDTTDNKSETIQAALDNIDLGDLSGVLEDFTLPASDENGTTFAWTSSDETVLEIDEENNLAIVHRPEEGQDDVEVTLTVTGNIGIISESDTFTVKVLAFPEGEALKLAEAKKVLDLPLHDFDEVIEPNFVAPVKSHLYDQISITWAIVPKTDLTEPADDASDDDKAYYNNYDESVVSLGSPTNEGLSVTVNRPSNADKNVRLVATLTIVLADGVAEEQVTKEFELVVKQTPADDAGKVAEAITLLQLWGLDIVMSDITLPTTGHYDTDITWASNNTDVISISSSGDTGVVTRPNENTAVTLTATVATGSESQTKSFVAIVVGTDSTFTYRTTTTNIDNINPQFTTDAREGDMIDYMTAGLFEGDFDWAASGVSEGDFSNAAALEFNYLPTMAAEMPIDVHADDADKAGTVWQVKLRDDLRWQDDPRWADGTWTNTDPTIDVDDFMYAYKMLLDPKLLNGRASVLYSDIPVVNAETYYKQGTGYKGCDVTVETTDDAGATTTETSLDTSIVEEDCVDTKVDTDNGETARTKVDWPATFDFANVGIKKIDNLTFEFTLESAMTSWDFREQLASGITGPVHEELYEAGMNDTRTKTTYGTNVNEILAYGEFKLNSWQDDVNLYFEKNEHFIEADEYNFDFVRVDLIEDQGNRIEEFKKGRLDVVGAGGKYYPDFKDHPNIKLSPVTTTFRWATNIGERGDGNTNPMMKYDKFRQAIYYAVDREEMSATVNSPSIAQQGLLSPEYVIHYTETQSYRSTDQGKSVFDGKSPETTGYNPTLAKQLFEEAYAEAVAAGDITDGDEVYVELSMLDAESNWTSNEWVKSKIEEALDALPGGSNADKFEFKIQPYSSEALNGAVADNNFDIVFYGWTGVKFDPIALMGWVWNENFAYMHENGWTPGAWDITVDLPNYNAGKDITTETRTFNEWFEATQSGGDLYDPYPGFEEDLLNICAAMEKALIDEVIAIPLFTSVNTAAYSDRVVFENPEYHPWMGWGGMKYMYLNQSDQEIKGE</sequence>
<feature type="domain" description="Atrophied bacterial Ig" evidence="7">
    <location>
        <begin position="277"/>
        <end position="347"/>
    </location>
</feature>
<feature type="domain" description="Solute-binding protein family 5" evidence="6">
    <location>
        <begin position="431"/>
        <end position="909"/>
    </location>
</feature>
<dbReference type="Pfam" id="PF00496">
    <property type="entry name" value="SBP_bac_5"/>
    <property type="match status" value="1"/>
</dbReference>
<comment type="subcellular location">
    <subcellularLocation>
        <location evidence="1">Cell envelope</location>
    </subcellularLocation>
</comment>
<evidence type="ECO:0000256" key="4">
    <source>
        <dbReference type="ARBA" id="ARBA00022729"/>
    </source>
</evidence>
<reference evidence="8 9" key="1">
    <citation type="journal article" date="2011" name="J. Bacteriol.">
        <title>Genome sequence of Haloplasma contractile, an unusual contractile bacterium from a deep-sea anoxic brine lake.</title>
        <authorList>
            <person name="Antunes A."/>
            <person name="Alam I."/>
            <person name="El Dorry H."/>
            <person name="Siam R."/>
            <person name="Robertson A."/>
            <person name="Bajic V.B."/>
            <person name="Stingl U."/>
        </authorList>
    </citation>
    <scope>NUCLEOTIDE SEQUENCE [LARGE SCALE GENOMIC DNA]</scope>
    <source>
        <strain evidence="8 9">SSD-17B</strain>
    </source>
</reference>
<dbReference type="GO" id="GO:1904680">
    <property type="term" value="F:peptide transmembrane transporter activity"/>
    <property type="evidence" value="ECO:0007669"/>
    <property type="project" value="TreeGrafter"/>
</dbReference>
<gene>
    <name evidence="8" type="primary">oppA</name>
    <name evidence="8" type="ORF">HLPCO_000758</name>
</gene>
<organism evidence="8 9">
    <name type="scientific">Haloplasma contractile SSD-17B</name>
    <dbReference type="NCBI Taxonomy" id="1033810"/>
    <lineage>
        <taxon>Bacteria</taxon>
        <taxon>Bacillati</taxon>
        <taxon>Mycoplasmatota</taxon>
        <taxon>Mollicutes</taxon>
        <taxon>Haloplasmatales</taxon>
        <taxon>Haloplasmataceae</taxon>
        <taxon>Haloplasma</taxon>
    </lineage>
</organism>
<dbReference type="STRING" id="1033810.HLPCO_000758"/>
<feature type="domain" description="Atrophied bacterial Ig" evidence="7">
    <location>
        <begin position="45"/>
        <end position="124"/>
    </location>
</feature>
<dbReference type="eggNOG" id="COG2374">
    <property type="taxonomic scope" value="Bacteria"/>
</dbReference>
<evidence type="ECO:0000256" key="2">
    <source>
        <dbReference type="ARBA" id="ARBA00005695"/>
    </source>
</evidence>
<dbReference type="GO" id="GO:0030313">
    <property type="term" value="C:cell envelope"/>
    <property type="evidence" value="ECO:0007669"/>
    <property type="project" value="UniProtKB-SubCell"/>
</dbReference>
<evidence type="ECO:0000313" key="8">
    <source>
        <dbReference type="EMBL" id="ERJ13139.1"/>
    </source>
</evidence>
<evidence type="ECO:0000313" key="9">
    <source>
        <dbReference type="Proteomes" id="UP000005707"/>
    </source>
</evidence>
<proteinExistence type="inferred from homology"/>
<evidence type="ECO:0000256" key="1">
    <source>
        <dbReference type="ARBA" id="ARBA00004196"/>
    </source>
</evidence>
<name>U2FQ17_9MOLU</name>
<dbReference type="InterPro" id="IPR000914">
    <property type="entry name" value="SBP_5_dom"/>
</dbReference>
<feature type="signal peptide" evidence="5">
    <location>
        <begin position="1"/>
        <end position="20"/>
    </location>
</feature>
<dbReference type="eggNOG" id="COG4166">
    <property type="taxonomic scope" value="Bacteria"/>
</dbReference>
<dbReference type="Gene3D" id="3.90.76.10">
    <property type="entry name" value="Dipeptide-binding Protein, Domain 1"/>
    <property type="match status" value="1"/>
</dbReference>
<dbReference type="InterPro" id="IPR039424">
    <property type="entry name" value="SBP_5"/>
</dbReference>
<dbReference type="AlphaFoldDB" id="U2FQ17"/>
<dbReference type="Proteomes" id="UP000005707">
    <property type="component" value="Unassembled WGS sequence"/>
</dbReference>
<dbReference type="GO" id="GO:0015833">
    <property type="term" value="P:peptide transport"/>
    <property type="evidence" value="ECO:0007669"/>
    <property type="project" value="TreeGrafter"/>
</dbReference>
<keyword evidence="4 5" id="KW-0732">Signal</keyword>
<keyword evidence="3" id="KW-0813">Transport</keyword>
<dbReference type="PANTHER" id="PTHR30290">
    <property type="entry name" value="PERIPLASMIC BINDING COMPONENT OF ABC TRANSPORTER"/>
    <property type="match status" value="1"/>
</dbReference>
<evidence type="ECO:0000256" key="5">
    <source>
        <dbReference type="SAM" id="SignalP"/>
    </source>
</evidence>
<feature type="chain" id="PRO_5004626775" evidence="5">
    <location>
        <begin position="21"/>
        <end position="1034"/>
    </location>
</feature>
<dbReference type="Gene3D" id="3.40.190.10">
    <property type="entry name" value="Periplasmic binding protein-like II"/>
    <property type="match status" value="1"/>
</dbReference>
<dbReference type="Gene3D" id="3.10.105.10">
    <property type="entry name" value="Dipeptide-binding Protein, Domain 3"/>
    <property type="match status" value="1"/>
</dbReference>
<dbReference type="RefSeq" id="WP_008826850.1">
    <property type="nucleotide sequence ID" value="NZ_AFNU02000002.1"/>
</dbReference>
<evidence type="ECO:0000256" key="3">
    <source>
        <dbReference type="ARBA" id="ARBA00022448"/>
    </source>
</evidence>